<organism evidence="2 3">
    <name type="scientific">Heterobasidion irregulare (strain TC 32-1)</name>
    <dbReference type="NCBI Taxonomy" id="747525"/>
    <lineage>
        <taxon>Eukaryota</taxon>
        <taxon>Fungi</taxon>
        <taxon>Dikarya</taxon>
        <taxon>Basidiomycota</taxon>
        <taxon>Agaricomycotina</taxon>
        <taxon>Agaricomycetes</taxon>
        <taxon>Russulales</taxon>
        <taxon>Bondarzewiaceae</taxon>
        <taxon>Heterobasidion</taxon>
        <taxon>Heterobasidion annosum species complex</taxon>
    </lineage>
</organism>
<dbReference type="STRING" id="747525.W4JWR9"/>
<dbReference type="InParanoid" id="W4JWR9"/>
<name>W4JWR9_HETIT</name>
<dbReference type="PANTHER" id="PTHR37283">
    <property type="entry name" value="PH DOMAIN-CONTAINING PROTEIN YHR131C"/>
    <property type="match status" value="1"/>
</dbReference>
<evidence type="ECO:0008006" key="4">
    <source>
        <dbReference type="Google" id="ProtNLM"/>
    </source>
</evidence>
<dbReference type="RefSeq" id="XP_009550018.1">
    <property type="nucleotide sequence ID" value="XM_009551723.1"/>
</dbReference>
<dbReference type="AlphaFoldDB" id="W4JWR9"/>
<gene>
    <name evidence="2" type="ORF">HETIRDRAFT_325045</name>
</gene>
<dbReference type="EMBL" id="KI925462">
    <property type="protein sequence ID" value="ETW78013.1"/>
    <property type="molecule type" value="Genomic_DNA"/>
</dbReference>
<evidence type="ECO:0000313" key="3">
    <source>
        <dbReference type="Proteomes" id="UP000030671"/>
    </source>
</evidence>
<feature type="non-terminal residue" evidence="2">
    <location>
        <position position="1"/>
    </location>
</feature>
<dbReference type="PANTHER" id="PTHR37283:SF1">
    <property type="entry name" value="PH DOMAIN-CONTAINING PROTEIN YHR131C"/>
    <property type="match status" value="1"/>
</dbReference>
<accession>W4JWR9</accession>
<dbReference type="KEGG" id="hir:HETIRDRAFT_325045"/>
<dbReference type="HOGENOM" id="CLU_149495_1_0_1"/>
<evidence type="ECO:0000256" key="1">
    <source>
        <dbReference type="SAM" id="MobiDB-lite"/>
    </source>
</evidence>
<feature type="region of interest" description="Disordered" evidence="1">
    <location>
        <begin position="76"/>
        <end position="104"/>
    </location>
</feature>
<dbReference type="Proteomes" id="UP000030671">
    <property type="component" value="Unassembled WGS sequence"/>
</dbReference>
<evidence type="ECO:0000313" key="2">
    <source>
        <dbReference type="EMBL" id="ETW78013.1"/>
    </source>
</evidence>
<keyword evidence="3" id="KW-1185">Reference proteome</keyword>
<dbReference type="eggNOG" id="ENOG502QUAB">
    <property type="taxonomic scope" value="Eukaryota"/>
</dbReference>
<reference evidence="2 3" key="1">
    <citation type="journal article" date="2012" name="New Phytol.">
        <title>Insight into trade-off between wood decay and parasitism from the genome of a fungal forest pathogen.</title>
        <authorList>
            <person name="Olson A."/>
            <person name="Aerts A."/>
            <person name="Asiegbu F."/>
            <person name="Belbahri L."/>
            <person name="Bouzid O."/>
            <person name="Broberg A."/>
            <person name="Canback B."/>
            <person name="Coutinho P.M."/>
            <person name="Cullen D."/>
            <person name="Dalman K."/>
            <person name="Deflorio G."/>
            <person name="van Diepen L.T."/>
            <person name="Dunand C."/>
            <person name="Duplessis S."/>
            <person name="Durling M."/>
            <person name="Gonthier P."/>
            <person name="Grimwood J."/>
            <person name="Fossdal C.G."/>
            <person name="Hansson D."/>
            <person name="Henrissat B."/>
            <person name="Hietala A."/>
            <person name="Himmelstrand K."/>
            <person name="Hoffmeister D."/>
            <person name="Hogberg N."/>
            <person name="James T.Y."/>
            <person name="Karlsson M."/>
            <person name="Kohler A."/>
            <person name="Kues U."/>
            <person name="Lee Y.H."/>
            <person name="Lin Y.C."/>
            <person name="Lind M."/>
            <person name="Lindquist E."/>
            <person name="Lombard V."/>
            <person name="Lucas S."/>
            <person name="Lunden K."/>
            <person name="Morin E."/>
            <person name="Murat C."/>
            <person name="Park J."/>
            <person name="Raffaello T."/>
            <person name="Rouze P."/>
            <person name="Salamov A."/>
            <person name="Schmutz J."/>
            <person name="Solheim H."/>
            <person name="Stahlberg J."/>
            <person name="Velez H."/>
            <person name="de Vries R.P."/>
            <person name="Wiebenga A."/>
            <person name="Woodward S."/>
            <person name="Yakovlev I."/>
            <person name="Garbelotto M."/>
            <person name="Martin F."/>
            <person name="Grigoriev I.V."/>
            <person name="Stenlid J."/>
        </authorList>
    </citation>
    <scope>NUCLEOTIDE SEQUENCE [LARGE SCALE GENOMIC DNA]</scope>
    <source>
        <strain evidence="2 3">TC 32-1</strain>
    </source>
</reference>
<proteinExistence type="predicted"/>
<dbReference type="Gene3D" id="2.30.29.30">
    <property type="entry name" value="Pleckstrin-homology domain (PH domain)/Phosphotyrosine-binding domain (PTB)"/>
    <property type="match status" value="1"/>
</dbReference>
<dbReference type="InterPro" id="IPR011993">
    <property type="entry name" value="PH-like_dom_sf"/>
</dbReference>
<protein>
    <recommendedName>
        <fullName evidence="4">PH domain-containing protein</fullName>
    </recommendedName>
</protein>
<dbReference type="SUPFAM" id="SSF50729">
    <property type="entry name" value="PH domain-like"/>
    <property type="match status" value="1"/>
</dbReference>
<sequence>REDPGAPLPSPKDLIKEYRLSNAESGLGTDYTKRRNVIRIRMEGEQFLLQAADVAGVVDWIEGFQAAANIALDLDERPMPKGPMFPRRRRRRARRAESSQPETS</sequence>
<dbReference type="GeneID" id="20671104"/>
<dbReference type="OrthoDB" id="5865767at2759"/>